<keyword evidence="13 17" id="KW-1015">Disulfide bond</keyword>
<feature type="domain" description="C-type lectin" evidence="19">
    <location>
        <begin position="1078"/>
        <end position="1189"/>
    </location>
</feature>
<dbReference type="GO" id="GO:0005537">
    <property type="term" value="F:D-mannose binding"/>
    <property type="evidence" value="ECO:0007669"/>
    <property type="project" value="UniProtKB-ARBA"/>
</dbReference>
<evidence type="ECO:0000256" key="6">
    <source>
        <dbReference type="ARBA" id="ARBA00022729"/>
    </source>
</evidence>
<keyword evidence="3" id="KW-1003">Cell membrane</keyword>
<proteinExistence type="predicted"/>
<evidence type="ECO:0000259" key="20">
    <source>
        <dbReference type="PROSITE" id="PS51092"/>
    </source>
</evidence>
<keyword evidence="6" id="KW-0732">Signal</keyword>
<evidence type="ECO:0000313" key="22">
    <source>
        <dbReference type="Proteomes" id="UP000314986"/>
    </source>
</evidence>
<keyword evidence="14" id="KW-0675">Receptor</keyword>
<reference evidence="22" key="1">
    <citation type="journal article" date="2006" name="Science">
        <title>Ancient noncoding elements conserved in the human genome.</title>
        <authorList>
            <person name="Venkatesh B."/>
            <person name="Kirkness E.F."/>
            <person name="Loh Y.H."/>
            <person name="Halpern A.L."/>
            <person name="Lee A.P."/>
            <person name="Johnson J."/>
            <person name="Dandona N."/>
            <person name="Viswanathan L.D."/>
            <person name="Tay A."/>
            <person name="Venter J.C."/>
            <person name="Strausberg R.L."/>
            <person name="Brenner S."/>
        </authorList>
    </citation>
    <scope>NUCLEOTIDE SEQUENCE [LARGE SCALE GENOMIC DNA]</scope>
</reference>
<dbReference type="FunFam" id="3.10.100.10:FF:000016">
    <property type="entry name" value="macrophage mannose receptor 1"/>
    <property type="match status" value="1"/>
</dbReference>
<dbReference type="FunFam" id="3.10.100.10:FF:000027">
    <property type="entry name" value="Mannose receptor, C type 1"/>
    <property type="match status" value="1"/>
</dbReference>
<feature type="domain" description="C-type lectin" evidence="19">
    <location>
        <begin position="523"/>
        <end position="639"/>
    </location>
</feature>
<dbReference type="FunFam" id="2.80.10.50:FF:000032">
    <property type="entry name" value="macrophage mannose receptor 1"/>
    <property type="match status" value="1"/>
</dbReference>
<dbReference type="CDD" id="cd23407">
    <property type="entry name" value="beta-trefoil_Ricin_MRC1"/>
    <property type="match status" value="1"/>
</dbReference>
<dbReference type="InterPro" id="IPR036943">
    <property type="entry name" value="FN_type2_sf"/>
</dbReference>
<organism evidence="21 22">
    <name type="scientific">Callorhinchus milii</name>
    <name type="common">Ghost shark</name>
    <dbReference type="NCBI Taxonomy" id="7868"/>
    <lineage>
        <taxon>Eukaryota</taxon>
        <taxon>Metazoa</taxon>
        <taxon>Chordata</taxon>
        <taxon>Craniata</taxon>
        <taxon>Vertebrata</taxon>
        <taxon>Chondrichthyes</taxon>
        <taxon>Holocephali</taxon>
        <taxon>Chimaeriformes</taxon>
        <taxon>Callorhinchidae</taxon>
        <taxon>Callorhinchus</taxon>
    </lineage>
</organism>
<reference evidence="21" key="4">
    <citation type="submission" date="2025-08" db="UniProtKB">
        <authorList>
            <consortium name="Ensembl"/>
        </authorList>
    </citation>
    <scope>IDENTIFICATION</scope>
</reference>
<keyword evidence="4" id="KW-0254">Endocytosis</keyword>
<evidence type="ECO:0000256" key="5">
    <source>
        <dbReference type="ARBA" id="ARBA00022692"/>
    </source>
</evidence>
<dbReference type="CDD" id="cd00037">
    <property type="entry name" value="CLECT"/>
    <property type="match status" value="7"/>
</dbReference>
<dbReference type="Pfam" id="PF24562">
    <property type="entry name" value="CysR_MRC2_N"/>
    <property type="match status" value="1"/>
</dbReference>
<dbReference type="InterPro" id="IPR050111">
    <property type="entry name" value="C-type_lectin/snaclec_domain"/>
</dbReference>
<name>A0A4W3HJB3_CALMI</name>
<dbReference type="InterPro" id="IPR000772">
    <property type="entry name" value="Ricin_B_lectin"/>
</dbReference>
<reference evidence="22" key="2">
    <citation type="journal article" date="2007" name="PLoS Biol.">
        <title>Survey sequencing and comparative analysis of the elephant shark (Callorhinchus milii) genome.</title>
        <authorList>
            <person name="Venkatesh B."/>
            <person name="Kirkness E.F."/>
            <person name="Loh Y.H."/>
            <person name="Halpern A.L."/>
            <person name="Lee A.P."/>
            <person name="Johnson J."/>
            <person name="Dandona N."/>
            <person name="Viswanathan L.D."/>
            <person name="Tay A."/>
            <person name="Venter J.C."/>
            <person name="Strausberg R.L."/>
            <person name="Brenner S."/>
        </authorList>
    </citation>
    <scope>NUCLEOTIDE SEQUENCE [LARGE SCALE GENOMIC DNA]</scope>
</reference>
<feature type="transmembrane region" description="Helical" evidence="18">
    <location>
        <begin position="1366"/>
        <end position="1388"/>
    </location>
</feature>
<dbReference type="SMART" id="SM00458">
    <property type="entry name" value="RICIN"/>
    <property type="match status" value="1"/>
</dbReference>
<keyword evidence="10" id="KW-0106">Calcium</keyword>
<evidence type="ECO:0000256" key="7">
    <source>
        <dbReference type="ARBA" id="ARBA00022734"/>
    </source>
</evidence>
<feature type="domain" description="C-type lectin" evidence="19">
    <location>
        <begin position="379"/>
        <end position="496"/>
    </location>
</feature>
<evidence type="ECO:0000256" key="11">
    <source>
        <dbReference type="ARBA" id="ARBA00022989"/>
    </source>
</evidence>
<dbReference type="PROSITE" id="PS00023">
    <property type="entry name" value="FN2_1"/>
    <property type="match status" value="1"/>
</dbReference>
<dbReference type="Ensembl" id="ENSCMIT00000009910.1">
    <property type="protein sequence ID" value="ENSCMIP00000009649.1"/>
    <property type="gene ID" value="ENSCMIG00000005036.1"/>
</dbReference>
<dbReference type="Gene3D" id="2.10.10.10">
    <property type="entry name" value="Fibronectin, type II, collagen-binding"/>
    <property type="match status" value="1"/>
</dbReference>
<dbReference type="OMA" id="WIDKWRV"/>
<dbReference type="PROSITE" id="PS50041">
    <property type="entry name" value="C_TYPE_LECTIN_2"/>
    <property type="match status" value="8"/>
</dbReference>
<dbReference type="InterPro" id="IPR000562">
    <property type="entry name" value="FN_type2_dom"/>
</dbReference>
<protein>
    <recommendedName>
        <fullName evidence="16">Macrophage mannose receptor 1</fullName>
    </recommendedName>
</protein>
<comment type="subcellular location">
    <subcellularLocation>
        <location evidence="1">Cell membrane</location>
        <topology evidence="1">Single-pass type I membrane protein</topology>
    </subcellularLocation>
    <subcellularLocation>
        <location evidence="2">Endosome membrane</location>
        <topology evidence="2">Single-pass type I membrane protein</topology>
    </subcellularLocation>
</comment>
<dbReference type="FunFam" id="3.10.100.10:FF:000014">
    <property type="entry name" value="Macrophage mannose receptor 1"/>
    <property type="match status" value="1"/>
</dbReference>
<keyword evidence="22" id="KW-1185">Reference proteome</keyword>
<accession>A0A4W3HJB3</accession>
<keyword evidence="5 18" id="KW-0812">Transmembrane</keyword>
<feature type="domain" description="C-type lectin" evidence="19">
    <location>
        <begin position="239"/>
        <end position="352"/>
    </location>
</feature>
<dbReference type="Pfam" id="PF00059">
    <property type="entry name" value="Lectin_C"/>
    <property type="match status" value="8"/>
</dbReference>
<keyword evidence="15" id="KW-0325">Glycoprotein</keyword>
<dbReference type="InterPro" id="IPR018378">
    <property type="entry name" value="C-type_lectin_CS"/>
</dbReference>
<dbReference type="GO" id="GO:0005886">
    <property type="term" value="C:plasma membrane"/>
    <property type="evidence" value="ECO:0007669"/>
    <property type="project" value="UniProtKB-SubCell"/>
</dbReference>
<evidence type="ECO:0000256" key="14">
    <source>
        <dbReference type="ARBA" id="ARBA00023170"/>
    </source>
</evidence>
<dbReference type="PROSITE" id="PS51092">
    <property type="entry name" value="FN2_2"/>
    <property type="match status" value="1"/>
</dbReference>
<dbReference type="GO" id="GO:0006897">
    <property type="term" value="P:endocytosis"/>
    <property type="evidence" value="ECO:0007669"/>
    <property type="project" value="UniProtKB-KW"/>
</dbReference>
<evidence type="ECO:0000256" key="17">
    <source>
        <dbReference type="PROSITE-ProRule" id="PRU00479"/>
    </source>
</evidence>
<evidence type="ECO:0000256" key="10">
    <source>
        <dbReference type="ARBA" id="ARBA00022837"/>
    </source>
</evidence>
<feature type="domain" description="C-type lectin" evidence="19">
    <location>
        <begin position="819"/>
        <end position="934"/>
    </location>
</feature>
<feature type="disulfide bond" evidence="17">
    <location>
        <begin position="181"/>
        <end position="207"/>
    </location>
</feature>
<evidence type="ECO:0000256" key="12">
    <source>
        <dbReference type="ARBA" id="ARBA00023136"/>
    </source>
</evidence>
<feature type="domain" description="Fibronectin type-II" evidence="20">
    <location>
        <begin position="176"/>
        <end position="223"/>
    </location>
</feature>
<dbReference type="PRINTS" id="PR01504">
    <property type="entry name" value="PNCREATITSAP"/>
</dbReference>
<dbReference type="SMART" id="SM00034">
    <property type="entry name" value="CLECT"/>
    <property type="match status" value="8"/>
</dbReference>
<dbReference type="FunFam" id="3.10.100.10:FF:000031">
    <property type="entry name" value="macrophage mannose receptor 1"/>
    <property type="match status" value="1"/>
</dbReference>
<dbReference type="GO" id="GO:0010008">
    <property type="term" value="C:endosome membrane"/>
    <property type="evidence" value="ECO:0007669"/>
    <property type="project" value="UniProtKB-SubCell"/>
</dbReference>
<dbReference type="STRING" id="7868.ENSCMIP00000009649"/>
<dbReference type="Pfam" id="PF00040">
    <property type="entry name" value="fn2"/>
    <property type="match status" value="1"/>
</dbReference>
<dbReference type="FunFam" id="2.10.10.10:FF:000001">
    <property type="entry name" value="Fibronectin 1a isoform 1"/>
    <property type="match status" value="1"/>
</dbReference>
<dbReference type="SUPFAM" id="SSF50370">
    <property type="entry name" value="Ricin B-like lectins"/>
    <property type="match status" value="1"/>
</dbReference>
<dbReference type="InterPro" id="IPR016186">
    <property type="entry name" value="C-type_lectin-like/link_sf"/>
</dbReference>
<sequence>RLLPFLLQGVSRPFSLTVPSAPLSTLYPFLAPSLPSPHPEHFPPARVLTQLYSALGLVTGTCDPNAESQQFKWVSSKRLMSMKFKLCLGVPEKKDWVPVTLYPCSDKSDLQKWVCKNDTLFSIEDADLYFNYGNRNEQNIMLYKGSGHWSRWRVHGNANDICSVIYEDKFTIHGNSNAQPCVFPFKFHNKTYADCTMDGRKDGLLWCATSSDYKDGKWGFCPENSKSVNCNNLWNKDPLTGICYLINFNSALTWHEARKSCQQQSSDLLSVVELHDQTYLTGRKSLSMWIGLNKLNTDGRWQWSNNNPFRYLNWAPGQPNFEAASKCVAMDSARGSKWESKLCSKKLAYICQKNNAKTSSPAIPVTEVPISCPTGWLPFAGYCYILQREQKTWQQSLTACRKEEGDLASIHNIEEYSFLISQLGYLPTDELWIGMNDIKNQMLFEWSDGSPVTYTIWEHDEPSHFSNKYEDCVLMRTKDGYWADQVCEKEHGYICKLKPLAKVPGNEQEILAEEGCPMGWKKYGLHCYLTGQSEKTFNDANKACQSQDSFLVNVEDRYEQAFLTSLIGFRTEKYFWVGVQSDLKTRGSFKSTNGEAIMFTHWNAEMPGRSVGCVAMATGSAAGLWDVYNCANKAKYICKRWQIGITPTPFISTTPAPKCSGNWETYQNSRYCYKIFEKSQIEKKSWFDARDYCQAIGGNLASISDVSEDEFLQNKIERSHQSFWIGLNKPDPNGGFVWSDGSPVSVIYEKWNQGEPNNYRGLENCVEARLSGILQWNDNHCETYQSWICKIRKGNPVKPDPTIAASEKIETTEDGWIVFHDSQYYINHYSMSWDEARTYCKKQQGDLVIISSASERNFLWKQVRENANNQYFIGLVVDLDKSFQWIDGSPMDYVAWAHHEPNFANNDENCVTMYTNLGFWNDMNCGNQFPFICERSNSSTRPTYVSTLPPGPGGCPIGWVPFGKKVFYFSFATMSLNGFPTNVWIGLNDINSENKFTWTNGKPMIYTNWAKGFPSGSSFTFRSQNADCVWLSINKKNEEGCWVDNDCSLKRGFVCQKDKDRALTLGPTTVPEPTYIEYDNSTYKIIQVKLKWQDARKVCEAEQAQLVSIRNGFANAFLMLQARKLDTKLWIGLNGNETAREFRWIDGWKLRFSKWAVGEPKNNYDCIIINQNGFWETAECDDEYWAICKRSSELPPTDAPQLPGKCPESTNTKMWIPFRGHCYLFETMFSKNWASASLECIRQGSSLISITDPVENTFIEHTLEIMSDRTSQLWIGMYLNIKGEWLWLDNSVVDFVNWNRGEPSNHKNEVCVEIYSNTGYWNNIPCTMFKGYICKRPKSDIIFEFQYALVSPFSVLEQKQLPKHSVAGIVVVLTIVCIIGFLLTVYFIRKQKQKAPQADTNFDNTLYFNTESAVGPGDMKSLVTNIEQNEQGSM</sequence>
<evidence type="ECO:0000313" key="21">
    <source>
        <dbReference type="Ensembl" id="ENSCMIP00000009649.1"/>
    </source>
</evidence>
<feature type="domain" description="C-type lectin" evidence="19">
    <location>
        <begin position="970"/>
        <end position="1056"/>
    </location>
</feature>
<keyword evidence="9" id="KW-0967">Endosome</keyword>
<evidence type="ECO:0000256" key="9">
    <source>
        <dbReference type="ARBA" id="ARBA00022753"/>
    </source>
</evidence>
<dbReference type="InterPro" id="IPR016187">
    <property type="entry name" value="CTDL_fold"/>
</dbReference>
<reference evidence="22" key="3">
    <citation type="journal article" date="2014" name="Nature">
        <title>Elephant shark genome provides unique insights into gnathostome evolution.</title>
        <authorList>
            <consortium name="International Elephant Shark Genome Sequencing Consortium"/>
            <person name="Venkatesh B."/>
            <person name="Lee A.P."/>
            <person name="Ravi V."/>
            <person name="Maurya A.K."/>
            <person name="Lian M.M."/>
            <person name="Swann J.B."/>
            <person name="Ohta Y."/>
            <person name="Flajnik M.F."/>
            <person name="Sutoh Y."/>
            <person name="Kasahara M."/>
            <person name="Hoon S."/>
            <person name="Gangu V."/>
            <person name="Roy S.W."/>
            <person name="Irimia M."/>
            <person name="Korzh V."/>
            <person name="Kondrychyn I."/>
            <person name="Lim Z.W."/>
            <person name="Tay B.H."/>
            <person name="Tohari S."/>
            <person name="Kong K.W."/>
            <person name="Ho S."/>
            <person name="Lorente-Galdos B."/>
            <person name="Quilez J."/>
            <person name="Marques-Bonet T."/>
            <person name="Raney B.J."/>
            <person name="Ingham P.W."/>
            <person name="Tay A."/>
            <person name="Hillier L.W."/>
            <person name="Minx P."/>
            <person name="Boehm T."/>
            <person name="Wilson R.K."/>
            <person name="Brenner S."/>
            <person name="Warren W.C."/>
        </authorList>
    </citation>
    <scope>NUCLEOTIDE SEQUENCE [LARGE SCALE GENOMIC DNA]</scope>
</reference>
<feature type="domain" description="C-type lectin" evidence="19">
    <location>
        <begin position="1218"/>
        <end position="1335"/>
    </location>
</feature>
<keyword evidence="12 18" id="KW-0472">Membrane</keyword>
<dbReference type="SUPFAM" id="SSF56436">
    <property type="entry name" value="C-type lectin-like"/>
    <property type="match status" value="8"/>
</dbReference>
<evidence type="ECO:0000259" key="19">
    <source>
        <dbReference type="PROSITE" id="PS50041"/>
    </source>
</evidence>
<dbReference type="Gene3D" id="3.10.100.10">
    <property type="entry name" value="Mannose-Binding Protein A, subunit A"/>
    <property type="match status" value="8"/>
</dbReference>
<evidence type="ECO:0000256" key="2">
    <source>
        <dbReference type="ARBA" id="ARBA00004530"/>
    </source>
</evidence>
<dbReference type="InParanoid" id="A0A4W3HJB3"/>
<dbReference type="CDD" id="cd00062">
    <property type="entry name" value="FN2"/>
    <property type="match status" value="1"/>
</dbReference>
<evidence type="ECO:0000256" key="1">
    <source>
        <dbReference type="ARBA" id="ARBA00004251"/>
    </source>
</evidence>
<dbReference type="InterPro" id="IPR001304">
    <property type="entry name" value="C-type_lectin-like"/>
</dbReference>
<feature type="domain" description="C-type lectin" evidence="19">
    <location>
        <begin position="668"/>
        <end position="790"/>
    </location>
</feature>
<dbReference type="PROSITE" id="PS00615">
    <property type="entry name" value="C_TYPE_LECTIN_1"/>
    <property type="match status" value="4"/>
</dbReference>
<evidence type="ECO:0000256" key="4">
    <source>
        <dbReference type="ARBA" id="ARBA00022583"/>
    </source>
</evidence>
<dbReference type="PANTHER" id="PTHR22803">
    <property type="entry name" value="MANNOSE, PHOSPHOLIPASE, LECTIN RECEPTOR RELATED"/>
    <property type="match status" value="1"/>
</dbReference>
<dbReference type="Proteomes" id="UP000314986">
    <property type="component" value="Unassembled WGS sequence"/>
</dbReference>
<reference evidence="21" key="5">
    <citation type="submission" date="2025-09" db="UniProtKB">
        <authorList>
            <consortium name="Ensembl"/>
        </authorList>
    </citation>
    <scope>IDENTIFICATION</scope>
</reference>
<dbReference type="Gene3D" id="2.80.10.50">
    <property type="match status" value="1"/>
</dbReference>
<evidence type="ECO:0000256" key="13">
    <source>
        <dbReference type="ARBA" id="ARBA00023157"/>
    </source>
</evidence>
<dbReference type="GeneTree" id="ENSGT01050000244842"/>
<keyword evidence="11 18" id="KW-1133">Transmembrane helix</keyword>
<evidence type="ECO:0000256" key="8">
    <source>
        <dbReference type="ARBA" id="ARBA00022737"/>
    </source>
</evidence>
<dbReference type="SMART" id="SM00059">
    <property type="entry name" value="FN2"/>
    <property type="match status" value="1"/>
</dbReference>
<dbReference type="PROSITE" id="PS50231">
    <property type="entry name" value="RICIN_B_LECTIN"/>
    <property type="match status" value="1"/>
</dbReference>
<keyword evidence="8" id="KW-0677">Repeat</keyword>
<comment type="caution">
    <text evidence="17">Lacks conserved residue(s) required for the propagation of feature annotation.</text>
</comment>
<gene>
    <name evidence="21" type="primary">mrc1a</name>
</gene>
<evidence type="ECO:0000256" key="15">
    <source>
        <dbReference type="ARBA" id="ARBA00023180"/>
    </source>
</evidence>
<dbReference type="InterPro" id="IPR035992">
    <property type="entry name" value="Ricin_B-like_lectins"/>
</dbReference>
<keyword evidence="7" id="KW-0430">Lectin</keyword>
<evidence type="ECO:0000256" key="16">
    <source>
        <dbReference type="ARBA" id="ARBA00071860"/>
    </source>
</evidence>
<evidence type="ECO:0000256" key="3">
    <source>
        <dbReference type="ARBA" id="ARBA00022475"/>
    </source>
</evidence>
<evidence type="ECO:0000256" key="18">
    <source>
        <dbReference type="SAM" id="Phobius"/>
    </source>
</evidence>